<dbReference type="RefSeq" id="WP_132681901.1">
    <property type="nucleotide sequence ID" value="NZ_SMLA01000008.1"/>
</dbReference>
<sequence>MSDAMSEPDAPLGGHGVRSAERVVPASGPPDGKLRGNLGTLKLSFTALAFNAPLLVVGGFVPVITAVGNGLGAPIAFVAMGALLMVFSAGLNAMATHMVRPGAFYAYIARGLGRPPGLGAAFLAILTYVALGAGTFSLFAVAVGDFSSTLLGASGSGPWWIWALVSWATVTILSLFNVELSAKVLGVAMLFEIAVIAIWDARVFWEGGPDGIAVPVFSHFFDGSPALTFLFIAMCMTGFESLQVFREETRDPVRTVPQATYIVVAFLAVFYAISTYAYIVSEGFGEGVINGATNPTGTVLASIERYAGSVVTDAASLLLMTSSFACTLAIQNITSRYLYALGRDQVVPAKLGQVSDRHGSPAVASIVSGAMILFIILIPVLGGGEPIETYTVLLGLGGYGILLLWTLTSVSVFVFFRRNARCVAGTWSSTVAPILSLLGLGILVWLATDNLSLLVGNLRTAQLILIFAAIVAVVGAGLSLWWRKSNPAVYKTIGRQEP</sequence>
<dbReference type="Gene3D" id="1.20.1740.10">
    <property type="entry name" value="Amino acid/polyamine transporter I"/>
    <property type="match status" value="1"/>
</dbReference>
<evidence type="ECO:0000256" key="3">
    <source>
        <dbReference type="ARBA" id="ARBA00022989"/>
    </source>
</evidence>
<evidence type="ECO:0000313" key="8">
    <source>
        <dbReference type="EMBL" id="TDD90538.1"/>
    </source>
</evidence>
<feature type="transmembrane region" description="Helical" evidence="6">
    <location>
        <begin position="428"/>
        <end position="448"/>
    </location>
</feature>
<proteinExistence type="predicted"/>
<feature type="transmembrane region" description="Helical" evidence="6">
    <location>
        <begin position="460"/>
        <end position="482"/>
    </location>
</feature>
<dbReference type="Proteomes" id="UP000294723">
    <property type="component" value="Unassembled WGS sequence"/>
</dbReference>
<keyword evidence="4 6" id="KW-0472">Membrane</keyword>
<evidence type="ECO:0000256" key="6">
    <source>
        <dbReference type="SAM" id="Phobius"/>
    </source>
</evidence>
<keyword evidence="9" id="KW-1185">Reference proteome</keyword>
<keyword evidence="2 6" id="KW-0812">Transmembrane</keyword>
<feature type="transmembrane region" description="Helical" evidence="6">
    <location>
        <begin position="116"/>
        <end position="139"/>
    </location>
</feature>
<feature type="domain" description="Amino acid permease/ SLC12A" evidence="7">
    <location>
        <begin position="66"/>
        <end position="447"/>
    </location>
</feature>
<feature type="transmembrane region" description="Helical" evidence="6">
    <location>
        <begin position="314"/>
        <end position="339"/>
    </location>
</feature>
<dbReference type="PANTHER" id="PTHR42770:SF16">
    <property type="entry name" value="AMINO ACID PERMEASE"/>
    <property type="match status" value="1"/>
</dbReference>
<evidence type="ECO:0000313" key="9">
    <source>
        <dbReference type="Proteomes" id="UP000294723"/>
    </source>
</evidence>
<dbReference type="Pfam" id="PF00324">
    <property type="entry name" value="AA_permease"/>
    <property type="match status" value="1"/>
</dbReference>
<evidence type="ECO:0000259" key="7">
    <source>
        <dbReference type="Pfam" id="PF00324"/>
    </source>
</evidence>
<dbReference type="AlphaFoldDB" id="A0A4R5BTY9"/>
<feature type="transmembrane region" description="Helical" evidence="6">
    <location>
        <begin position="360"/>
        <end position="381"/>
    </location>
</feature>
<comment type="caution">
    <text evidence="8">The sequence shown here is derived from an EMBL/GenBank/DDBJ whole genome shotgun (WGS) entry which is preliminary data.</text>
</comment>
<evidence type="ECO:0000256" key="4">
    <source>
        <dbReference type="ARBA" id="ARBA00023136"/>
    </source>
</evidence>
<dbReference type="GO" id="GO:0055085">
    <property type="term" value="P:transmembrane transport"/>
    <property type="evidence" value="ECO:0007669"/>
    <property type="project" value="InterPro"/>
</dbReference>
<gene>
    <name evidence="8" type="ORF">E1202_07845</name>
</gene>
<keyword evidence="3 6" id="KW-1133">Transmembrane helix</keyword>
<dbReference type="PANTHER" id="PTHR42770">
    <property type="entry name" value="AMINO ACID TRANSPORTER-RELATED"/>
    <property type="match status" value="1"/>
</dbReference>
<feature type="transmembrane region" description="Helical" evidence="6">
    <location>
        <begin position="259"/>
        <end position="279"/>
    </location>
</feature>
<dbReference type="PIRSF" id="PIRSF006060">
    <property type="entry name" value="AA_transporter"/>
    <property type="match status" value="1"/>
</dbReference>
<feature type="transmembrane region" description="Helical" evidence="6">
    <location>
        <begin position="159"/>
        <end position="178"/>
    </location>
</feature>
<dbReference type="InterPro" id="IPR050367">
    <property type="entry name" value="APC_superfamily"/>
</dbReference>
<reference evidence="8 9" key="1">
    <citation type="submission" date="2019-03" db="EMBL/GenBank/DDBJ databases">
        <title>Draft genome sequences of novel Actinobacteria.</title>
        <authorList>
            <person name="Sahin N."/>
            <person name="Ay H."/>
            <person name="Saygin H."/>
        </authorList>
    </citation>
    <scope>NUCLEOTIDE SEQUENCE [LARGE SCALE GENOMIC DNA]</scope>
    <source>
        <strain evidence="8 9">5K548</strain>
    </source>
</reference>
<evidence type="ECO:0000256" key="5">
    <source>
        <dbReference type="SAM" id="MobiDB-lite"/>
    </source>
</evidence>
<feature type="transmembrane region" description="Helical" evidence="6">
    <location>
        <begin position="43"/>
        <end position="65"/>
    </location>
</feature>
<feature type="transmembrane region" description="Helical" evidence="6">
    <location>
        <begin position="185"/>
        <end position="205"/>
    </location>
</feature>
<feature type="transmembrane region" description="Helical" evidence="6">
    <location>
        <begin position="71"/>
        <end position="95"/>
    </location>
</feature>
<feature type="region of interest" description="Disordered" evidence="5">
    <location>
        <begin position="1"/>
        <end position="31"/>
    </location>
</feature>
<dbReference type="InterPro" id="IPR004841">
    <property type="entry name" value="AA-permease/SLC12A_dom"/>
</dbReference>
<evidence type="ECO:0000256" key="2">
    <source>
        <dbReference type="ARBA" id="ARBA00022692"/>
    </source>
</evidence>
<comment type="subcellular location">
    <subcellularLocation>
        <location evidence="1">Membrane</location>
        <topology evidence="1">Multi-pass membrane protein</topology>
    </subcellularLocation>
</comment>
<dbReference type="GO" id="GO:0016020">
    <property type="term" value="C:membrane"/>
    <property type="evidence" value="ECO:0007669"/>
    <property type="project" value="UniProtKB-SubCell"/>
</dbReference>
<protein>
    <submittedName>
        <fullName evidence="8">APC family permease</fullName>
    </submittedName>
</protein>
<organism evidence="8 9">
    <name type="scientific">Saccharopolyspora karakumensis</name>
    <dbReference type="NCBI Taxonomy" id="2530386"/>
    <lineage>
        <taxon>Bacteria</taxon>
        <taxon>Bacillati</taxon>
        <taxon>Actinomycetota</taxon>
        <taxon>Actinomycetes</taxon>
        <taxon>Pseudonocardiales</taxon>
        <taxon>Pseudonocardiaceae</taxon>
        <taxon>Saccharopolyspora</taxon>
    </lineage>
</organism>
<dbReference type="EMBL" id="SMLA01000008">
    <property type="protein sequence ID" value="TDD90538.1"/>
    <property type="molecule type" value="Genomic_DNA"/>
</dbReference>
<feature type="transmembrane region" description="Helical" evidence="6">
    <location>
        <begin position="393"/>
        <end position="416"/>
    </location>
</feature>
<accession>A0A4R5BTY9</accession>
<evidence type="ECO:0000256" key="1">
    <source>
        <dbReference type="ARBA" id="ARBA00004141"/>
    </source>
</evidence>
<name>A0A4R5BTY9_9PSEU</name>
<feature type="transmembrane region" description="Helical" evidence="6">
    <location>
        <begin position="217"/>
        <end position="239"/>
    </location>
</feature>